<accession>A0A8S9J2W0</accession>
<reference evidence="2" key="1">
    <citation type="submission" date="2019-12" db="EMBL/GenBank/DDBJ databases">
        <title>Genome sequencing and annotation of Brassica cretica.</title>
        <authorList>
            <person name="Studholme D.J."/>
            <person name="Sarris P.F."/>
        </authorList>
    </citation>
    <scope>NUCLEOTIDE SEQUENCE</scope>
    <source>
        <strain evidence="2">PFS-102/07</strain>
        <tissue evidence="2">Leaf</tissue>
    </source>
</reference>
<gene>
    <name evidence="2" type="ORF">F2Q70_00001997</name>
</gene>
<dbReference type="EMBL" id="QGKY02001015">
    <property type="protein sequence ID" value="KAF2576408.1"/>
    <property type="molecule type" value="Genomic_DNA"/>
</dbReference>
<feature type="compositionally biased region" description="Polar residues" evidence="1">
    <location>
        <begin position="81"/>
        <end position="93"/>
    </location>
</feature>
<protein>
    <submittedName>
        <fullName evidence="2">Uncharacterized protein</fullName>
    </submittedName>
</protein>
<feature type="compositionally biased region" description="Basic residues" evidence="1">
    <location>
        <begin position="225"/>
        <end position="235"/>
    </location>
</feature>
<proteinExistence type="predicted"/>
<evidence type="ECO:0000313" key="2">
    <source>
        <dbReference type="EMBL" id="KAF2576408.1"/>
    </source>
</evidence>
<sequence>MATKTCPNNDLRWLVRSICQELGTLDKHEITKVESGKRPAATKRYGNIFGARAGTKQTRIPPPEKTTQTSEIPPREKESHTVSSPTPLNTPVQPTVNYANVNEASLQQVQPHITTETIMEELHEATRQYLSCDDPTKAAARRQRVLIGDAKGEMEKAAASILAANTTHRQIIIISPILQQPGNNSQNPPVRNLLPAPESNFIPAEETQINTSNDAPRNEDNQLRRLGRQRIKPEA</sequence>
<dbReference type="AlphaFoldDB" id="A0A8S9J2W0"/>
<feature type="region of interest" description="Disordered" evidence="1">
    <location>
        <begin position="51"/>
        <end position="93"/>
    </location>
</feature>
<organism evidence="2">
    <name type="scientific">Brassica cretica</name>
    <name type="common">Mustard</name>
    <dbReference type="NCBI Taxonomy" id="69181"/>
    <lineage>
        <taxon>Eukaryota</taxon>
        <taxon>Viridiplantae</taxon>
        <taxon>Streptophyta</taxon>
        <taxon>Embryophyta</taxon>
        <taxon>Tracheophyta</taxon>
        <taxon>Spermatophyta</taxon>
        <taxon>Magnoliopsida</taxon>
        <taxon>eudicotyledons</taxon>
        <taxon>Gunneridae</taxon>
        <taxon>Pentapetalae</taxon>
        <taxon>rosids</taxon>
        <taxon>malvids</taxon>
        <taxon>Brassicales</taxon>
        <taxon>Brassicaceae</taxon>
        <taxon>Brassiceae</taxon>
        <taxon>Brassica</taxon>
    </lineage>
</organism>
<evidence type="ECO:0000256" key="1">
    <source>
        <dbReference type="SAM" id="MobiDB-lite"/>
    </source>
</evidence>
<comment type="caution">
    <text evidence="2">The sequence shown here is derived from an EMBL/GenBank/DDBJ whole genome shotgun (WGS) entry which is preliminary data.</text>
</comment>
<name>A0A8S9J2W0_BRACR</name>
<feature type="region of interest" description="Disordered" evidence="1">
    <location>
        <begin position="203"/>
        <end position="235"/>
    </location>
</feature>